<evidence type="ECO:0000313" key="8">
    <source>
        <dbReference type="EMBL" id="OAT85812.1"/>
    </source>
</evidence>
<accession>A0A1B7LHP2</accession>
<feature type="domain" description="Purple acid phosphatase N-terminal" evidence="7">
    <location>
        <begin position="26"/>
        <end position="89"/>
    </location>
</feature>
<dbReference type="CDD" id="cd00063">
    <property type="entry name" value="FN3"/>
    <property type="match status" value="1"/>
</dbReference>
<dbReference type="Pfam" id="PF00149">
    <property type="entry name" value="Metallophos"/>
    <property type="match status" value="1"/>
</dbReference>
<keyword evidence="9" id="KW-1185">Reference proteome</keyword>
<dbReference type="PANTHER" id="PTHR42988">
    <property type="entry name" value="PHOSPHOHYDROLASE"/>
    <property type="match status" value="1"/>
</dbReference>
<evidence type="ECO:0000256" key="3">
    <source>
        <dbReference type="ARBA" id="ARBA00022801"/>
    </source>
</evidence>
<evidence type="ECO:0000259" key="6">
    <source>
        <dbReference type="Pfam" id="PF00149"/>
    </source>
</evidence>
<keyword evidence="3" id="KW-0378">Hydrolase</keyword>
<dbReference type="InterPro" id="IPR015914">
    <property type="entry name" value="PAPs_N"/>
</dbReference>
<dbReference type="Pfam" id="PF16656">
    <property type="entry name" value="Pur_ac_phosph_N"/>
    <property type="match status" value="1"/>
</dbReference>
<evidence type="ECO:0000256" key="2">
    <source>
        <dbReference type="ARBA" id="ARBA00022729"/>
    </source>
</evidence>
<evidence type="ECO:0000259" key="7">
    <source>
        <dbReference type="Pfam" id="PF16656"/>
    </source>
</evidence>
<dbReference type="Gene3D" id="2.60.40.380">
    <property type="entry name" value="Purple acid phosphatase-like, N-terminal"/>
    <property type="match status" value="1"/>
</dbReference>
<dbReference type="AlphaFoldDB" id="A0A1B7LHP2"/>
<evidence type="ECO:0000256" key="1">
    <source>
        <dbReference type="ARBA" id="ARBA00022723"/>
    </source>
</evidence>
<dbReference type="Proteomes" id="UP000078532">
    <property type="component" value="Unassembled WGS sequence"/>
</dbReference>
<dbReference type="Gene3D" id="3.60.21.10">
    <property type="match status" value="1"/>
</dbReference>
<evidence type="ECO:0000256" key="4">
    <source>
        <dbReference type="ARBA" id="ARBA00023004"/>
    </source>
</evidence>
<keyword evidence="1" id="KW-0479">Metal-binding</keyword>
<dbReference type="SUPFAM" id="SSF49363">
    <property type="entry name" value="Purple acid phosphatase, N-terminal domain"/>
    <property type="match status" value="1"/>
</dbReference>
<keyword evidence="4" id="KW-0408">Iron</keyword>
<evidence type="ECO:0000256" key="5">
    <source>
        <dbReference type="ARBA" id="ARBA00025742"/>
    </source>
</evidence>
<dbReference type="SUPFAM" id="SSF56300">
    <property type="entry name" value="Metallo-dependent phosphatases"/>
    <property type="match status" value="1"/>
</dbReference>
<gene>
    <name evidence="8" type="ORF">A6M21_04840</name>
</gene>
<evidence type="ECO:0008006" key="10">
    <source>
        <dbReference type="Google" id="ProtNLM"/>
    </source>
</evidence>
<keyword evidence="2" id="KW-0732">Signal</keyword>
<protein>
    <recommendedName>
        <fullName evidence="10">Calcineurin-like phosphoesterase domain-containing protein</fullName>
    </recommendedName>
</protein>
<dbReference type="OrthoDB" id="1645838at2"/>
<dbReference type="GO" id="GO:0046872">
    <property type="term" value="F:metal ion binding"/>
    <property type="evidence" value="ECO:0007669"/>
    <property type="project" value="UniProtKB-KW"/>
</dbReference>
<dbReference type="InterPro" id="IPR008963">
    <property type="entry name" value="Purple_acid_Pase-like_N"/>
</dbReference>
<dbReference type="InterPro" id="IPR029052">
    <property type="entry name" value="Metallo-depent_PP-like"/>
</dbReference>
<feature type="domain" description="Calcineurin-like phosphoesterase" evidence="6">
    <location>
        <begin position="109"/>
        <end position="309"/>
    </location>
</feature>
<sequence>MTACIEHRFPGFTSGTMISNEELCTTGSDHAVITWVTSQPCPVITVYIGEDPAQLTGMTAVSNSRYHQVELTGLKPGTQYWYQVESGGARGPLNLFQTLPVPEGMYLFSFAVISDTHIPAGNILDDANKLYFGKLSEYADVLMAQSITDVKKRKVDLVVFTGDLTDTARRTQYLKLRNQLLPRLGDTPRYLCIGNHDKFTNYGGVGERGFTEYLTGGKPACQSAVFGERQFVMLDSCRQNDNWGHLDDGQLCWLESVLGMNGGRPVFIFLHHPCNGFDLWFGLKNHRDFKKIIKRYPSVQGVFCGHMHRNRVTTDRLIAGYVPFVEIPATVQFPCAYGVIKVYEQGFEYSSYKVGRLDLSEMSRERFILKNGGKAIFSRYSFGGMADRSFALYNGRMYRPKLYELSVTLEDQKAVKLFTDAQLHDGASLAPFEPGRTRVLLGRFQSLRAARLMQKQKLSLYNVNIQIKEEGSHESSITIKE</sequence>
<organism evidence="8 9">
    <name type="scientific">Desulfotomaculum copahuensis</name>
    <dbReference type="NCBI Taxonomy" id="1838280"/>
    <lineage>
        <taxon>Bacteria</taxon>
        <taxon>Bacillati</taxon>
        <taxon>Bacillota</taxon>
        <taxon>Clostridia</taxon>
        <taxon>Eubacteriales</taxon>
        <taxon>Desulfotomaculaceae</taxon>
        <taxon>Desulfotomaculum</taxon>
    </lineage>
</organism>
<proteinExistence type="inferred from homology"/>
<dbReference type="GO" id="GO:0003993">
    <property type="term" value="F:acid phosphatase activity"/>
    <property type="evidence" value="ECO:0007669"/>
    <property type="project" value="InterPro"/>
</dbReference>
<comment type="similarity">
    <text evidence="5">Belongs to the cyclic nucleotide phosphodiesterase class-III family.</text>
</comment>
<dbReference type="InterPro" id="IPR050884">
    <property type="entry name" value="CNP_phosphodiesterase-III"/>
</dbReference>
<dbReference type="RefSeq" id="WP_066666552.1">
    <property type="nucleotide sequence ID" value="NZ_LYVF01000047.1"/>
</dbReference>
<dbReference type="InterPro" id="IPR004843">
    <property type="entry name" value="Calcineurin-like_PHP"/>
</dbReference>
<evidence type="ECO:0000313" key="9">
    <source>
        <dbReference type="Proteomes" id="UP000078532"/>
    </source>
</evidence>
<dbReference type="PANTHER" id="PTHR42988:SF2">
    <property type="entry name" value="CYCLIC NUCLEOTIDE PHOSPHODIESTERASE CBUA0032-RELATED"/>
    <property type="match status" value="1"/>
</dbReference>
<comment type="caution">
    <text evidence="8">The sequence shown here is derived from an EMBL/GenBank/DDBJ whole genome shotgun (WGS) entry which is preliminary data.</text>
</comment>
<dbReference type="InterPro" id="IPR003961">
    <property type="entry name" value="FN3_dom"/>
</dbReference>
<reference evidence="8 9" key="1">
    <citation type="submission" date="2016-04" db="EMBL/GenBank/DDBJ databases">
        <authorList>
            <person name="Evans L.H."/>
            <person name="Alamgir A."/>
            <person name="Owens N."/>
            <person name="Weber N.D."/>
            <person name="Virtaneva K."/>
            <person name="Barbian K."/>
            <person name="Babar A."/>
            <person name="Rosenke K."/>
        </authorList>
    </citation>
    <scope>NUCLEOTIDE SEQUENCE [LARGE SCALE GENOMIC DNA]</scope>
    <source>
        <strain evidence="8 9">LMa1</strain>
    </source>
</reference>
<name>A0A1B7LHP2_9FIRM</name>
<dbReference type="STRING" id="1838280.A6M21_04840"/>
<dbReference type="EMBL" id="LYVF01000047">
    <property type="protein sequence ID" value="OAT85812.1"/>
    <property type="molecule type" value="Genomic_DNA"/>
</dbReference>